<feature type="compositionally biased region" description="Polar residues" evidence="6">
    <location>
        <begin position="662"/>
        <end position="674"/>
    </location>
</feature>
<feature type="region of interest" description="Disordered" evidence="6">
    <location>
        <begin position="775"/>
        <end position="795"/>
    </location>
</feature>
<protein>
    <recommendedName>
        <fullName evidence="12">Aryl hydrocarbon receptor 2</fullName>
    </recommendedName>
</protein>
<dbReference type="CDD" id="cd19696">
    <property type="entry name" value="bHLH-PAS_AhR_like"/>
    <property type="match status" value="1"/>
</dbReference>
<keyword evidence="3" id="KW-0238">DNA-binding</keyword>
<evidence type="ECO:0000256" key="3">
    <source>
        <dbReference type="ARBA" id="ARBA00023125"/>
    </source>
</evidence>
<evidence type="ECO:0008006" key="12">
    <source>
        <dbReference type="Google" id="ProtNLM"/>
    </source>
</evidence>
<evidence type="ECO:0000256" key="5">
    <source>
        <dbReference type="ARBA" id="ARBA00023242"/>
    </source>
</evidence>
<evidence type="ECO:0000259" key="9">
    <source>
        <dbReference type="PROSITE" id="PS50888"/>
    </source>
</evidence>
<dbReference type="SUPFAM" id="SSF47459">
    <property type="entry name" value="HLH, helix-loop-helix DNA-binding domain"/>
    <property type="match status" value="1"/>
</dbReference>
<dbReference type="Pfam" id="PF14598">
    <property type="entry name" value="PAS_11"/>
    <property type="match status" value="1"/>
</dbReference>
<dbReference type="InterPro" id="IPR011598">
    <property type="entry name" value="bHLH_dom"/>
</dbReference>
<sequence>MLWWLIGVPSWCVSLCQVSVVAVAELHCLGGFGFPWPPAISLLWLHQSPCWLCLCSICLLHFWMLYLMTLSSCSPKPPPPEGVKSNPSKRHRERLNQELSKLTGLLPFPEDVCSRLDKLSILRLAVGYLKVKSYLKATAPKASSCVDQPRAPGGDRWMELQGDRELFPEGELLLQALNGFVIAVTGDGYIFYISPTVQDYLGFHQSDLIYQSVYELIHADDRAAFRRQLHRAPPLATDTFLPEQPPLSSPQQVHAEKQSFAERSFTCRFRCLLDNSSGFLALNFRGRLKLLLGQQKSAAESDKSPVALFAIATLLQPLSILELRTKTLIFQTKHKLDFTPMACDSRGKVVLGYTEMELCRRGSGYQFVHAADMMHCAEHHVRMMKTGESGLTVLRLLTKRGSWVWVQANARLVYKGDRPDCIITRQRALSNEEGEEHLRKRNLQLPFSFATGEAVLYGNDLPGVLHSFQAKEELQTQANPSPEQRLVDPNSLLGAMMKQDASIYSSHTDNVPQLSLPGFLPEPDGLSHSEDISSAKEDSNSLLVVIETLFERGEVGGNACQSLRMDSTELQQWEEALLSLGAEEQPPAQGLGNRPATKVTSCVEQLLLSEGTGKSVGFPHCQEENSAVAHFQHCWATVSAFPAQPRAQGTPGGPGAVGFAASVSSEGSSAQPEQQDPFHSARRVAGTVLGVPVSSSKSSVALQHFNQVFQAEMTPSAPTDNTVPGAQSQPGCQLVGSSCPPTLHSNTLVTRWHNVPLQANPACMAIAPKQLEGAGTHMESQTLPAGNPKSPPGAGLWLPSPSQSVPCPAQGLHESLFSGDGNLCAEEAALPARASAPMRASHMPGAGGFPQQPPIAHVEPCFSWAGQQAGLQEDKWFTQLWLPQAGAAPPRSHGAGPVPQSGLLLGSSPDLSAHGMDCIVLPECQYGNSLFGHETSFPRDASKAPLPQQPGTLPCPAENPPGAPCCSPGSVSRCSAAVPVKVGAGAPPCSGQGPGCPSGPFSAGQPLCACEVQLKVRCEGCRT</sequence>
<dbReference type="InterPro" id="IPR013767">
    <property type="entry name" value="PAS_fold"/>
</dbReference>
<reference evidence="10" key="2">
    <citation type="submission" date="2025-09" db="UniProtKB">
        <authorList>
            <consortium name="Ensembl"/>
        </authorList>
    </citation>
    <scope>IDENTIFICATION</scope>
</reference>
<dbReference type="SUPFAM" id="SSF55785">
    <property type="entry name" value="PYP-like sensor domain (PAS domain)"/>
    <property type="match status" value="2"/>
</dbReference>
<dbReference type="InterPro" id="IPR036638">
    <property type="entry name" value="HLH_DNA-bd_sf"/>
</dbReference>
<feature type="region of interest" description="Disordered" evidence="6">
    <location>
        <begin position="645"/>
        <end position="678"/>
    </location>
</feature>
<dbReference type="Proteomes" id="UP000694560">
    <property type="component" value="Unplaced"/>
</dbReference>
<dbReference type="InterPro" id="IPR000014">
    <property type="entry name" value="PAS"/>
</dbReference>
<dbReference type="PROSITE" id="PS50888">
    <property type="entry name" value="BHLH"/>
    <property type="match status" value="1"/>
</dbReference>
<dbReference type="Gene3D" id="3.30.450.20">
    <property type="entry name" value="PAS domain"/>
    <property type="match status" value="2"/>
</dbReference>
<dbReference type="AlphaFoldDB" id="A0A8C5U0Z4"/>
<feature type="chain" id="PRO_5034584265" description="Aryl hydrocarbon receptor 2" evidence="7">
    <location>
        <begin position="17"/>
        <end position="1023"/>
    </location>
</feature>
<evidence type="ECO:0000256" key="7">
    <source>
        <dbReference type="SAM" id="SignalP"/>
    </source>
</evidence>
<dbReference type="CDD" id="cd00130">
    <property type="entry name" value="PAS"/>
    <property type="match status" value="2"/>
</dbReference>
<evidence type="ECO:0000256" key="4">
    <source>
        <dbReference type="ARBA" id="ARBA00023163"/>
    </source>
</evidence>
<evidence type="ECO:0000313" key="10">
    <source>
        <dbReference type="Ensembl" id="ENSMCSP00000015869.1"/>
    </source>
</evidence>
<dbReference type="PANTHER" id="PTHR10649:SF17">
    <property type="entry name" value="ARYL HYDROCARBON RECEPTOR 2"/>
    <property type="match status" value="1"/>
</dbReference>
<dbReference type="SMART" id="SM00353">
    <property type="entry name" value="HLH"/>
    <property type="match status" value="1"/>
</dbReference>
<dbReference type="SMART" id="SM00091">
    <property type="entry name" value="PAS"/>
    <property type="match status" value="2"/>
</dbReference>
<feature type="signal peptide" evidence="7">
    <location>
        <begin position="1"/>
        <end position="16"/>
    </location>
</feature>
<evidence type="ECO:0000256" key="6">
    <source>
        <dbReference type="SAM" id="MobiDB-lite"/>
    </source>
</evidence>
<accession>A0A8C5U0Z4</accession>
<dbReference type="InterPro" id="IPR035965">
    <property type="entry name" value="PAS-like_dom_sf"/>
</dbReference>
<organism evidence="10 11">
    <name type="scientific">Malurus cyaneus samueli</name>
    <dbReference type="NCBI Taxonomy" id="2593467"/>
    <lineage>
        <taxon>Eukaryota</taxon>
        <taxon>Metazoa</taxon>
        <taxon>Chordata</taxon>
        <taxon>Craniata</taxon>
        <taxon>Vertebrata</taxon>
        <taxon>Euteleostomi</taxon>
        <taxon>Archelosauria</taxon>
        <taxon>Archosauria</taxon>
        <taxon>Dinosauria</taxon>
        <taxon>Saurischia</taxon>
        <taxon>Theropoda</taxon>
        <taxon>Coelurosauria</taxon>
        <taxon>Aves</taxon>
        <taxon>Neognathae</taxon>
        <taxon>Neoaves</taxon>
        <taxon>Telluraves</taxon>
        <taxon>Australaves</taxon>
        <taxon>Passeriformes</taxon>
        <taxon>Meliphagoidea</taxon>
        <taxon>Maluridae</taxon>
        <taxon>Malurus</taxon>
    </lineage>
</organism>
<evidence type="ECO:0000259" key="8">
    <source>
        <dbReference type="PROSITE" id="PS50112"/>
    </source>
</evidence>
<evidence type="ECO:0000256" key="2">
    <source>
        <dbReference type="ARBA" id="ARBA00023015"/>
    </source>
</evidence>
<dbReference type="GO" id="GO:0004879">
    <property type="term" value="F:nuclear receptor activity"/>
    <property type="evidence" value="ECO:0007669"/>
    <property type="project" value="TreeGrafter"/>
</dbReference>
<dbReference type="FunFam" id="3.30.450.20:FF:000035">
    <property type="entry name" value="Aryl hydrocarbon receptor"/>
    <property type="match status" value="1"/>
</dbReference>
<keyword evidence="4" id="KW-0804">Transcription</keyword>
<reference evidence="10" key="1">
    <citation type="submission" date="2025-08" db="UniProtKB">
        <authorList>
            <consortium name="Ensembl"/>
        </authorList>
    </citation>
    <scope>IDENTIFICATION</scope>
</reference>
<dbReference type="PROSITE" id="PS50112">
    <property type="entry name" value="PAS"/>
    <property type="match status" value="1"/>
</dbReference>
<evidence type="ECO:0000313" key="11">
    <source>
        <dbReference type="Proteomes" id="UP000694560"/>
    </source>
</evidence>
<feature type="domain" description="PAS" evidence="8">
    <location>
        <begin position="173"/>
        <end position="232"/>
    </location>
</feature>
<keyword evidence="2" id="KW-0805">Transcription regulation</keyword>
<comment type="subcellular location">
    <subcellularLocation>
        <location evidence="1">Nucleus</location>
    </subcellularLocation>
</comment>
<dbReference type="GO" id="GO:0000976">
    <property type="term" value="F:transcription cis-regulatory region binding"/>
    <property type="evidence" value="ECO:0007669"/>
    <property type="project" value="TreeGrafter"/>
</dbReference>
<dbReference type="GO" id="GO:0034751">
    <property type="term" value="C:aryl hydrocarbon receptor complex"/>
    <property type="evidence" value="ECO:0007669"/>
    <property type="project" value="TreeGrafter"/>
</dbReference>
<keyword evidence="11" id="KW-1185">Reference proteome</keyword>
<dbReference type="GO" id="GO:0006805">
    <property type="term" value="P:xenobiotic metabolic process"/>
    <property type="evidence" value="ECO:0007669"/>
    <property type="project" value="InterPro"/>
</dbReference>
<dbReference type="FunFam" id="3.30.450.20:FF:000019">
    <property type="entry name" value="Aryl hydrocarbon receptor 1"/>
    <property type="match status" value="1"/>
</dbReference>
<evidence type="ECO:0000256" key="1">
    <source>
        <dbReference type="ARBA" id="ARBA00004123"/>
    </source>
</evidence>
<dbReference type="Gene3D" id="4.10.280.10">
    <property type="entry name" value="Helix-loop-helix DNA-binding domain"/>
    <property type="match status" value="1"/>
</dbReference>
<dbReference type="GO" id="GO:0005634">
    <property type="term" value="C:nucleus"/>
    <property type="evidence" value="ECO:0007669"/>
    <property type="project" value="UniProtKB-SubCell"/>
</dbReference>
<dbReference type="Ensembl" id="ENSMCST00000016275.1">
    <property type="protein sequence ID" value="ENSMCSP00000015869.1"/>
    <property type="gene ID" value="ENSMCSG00000011150.1"/>
</dbReference>
<dbReference type="Pfam" id="PF00010">
    <property type="entry name" value="HLH"/>
    <property type="match status" value="1"/>
</dbReference>
<feature type="domain" description="BHLH" evidence="9">
    <location>
        <begin position="79"/>
        <end position="132"/>
    </location>
</feature>
<proteinExistence type="predicted"/>
<dbReference type="InterPro" id="IPR039091">
    <property type="entry name" value="AHR/AHRR"/>
</dbReference>
<dbReference type="PANTHER" id="PTHR10649">
    <property type="entry name" value="ARYL HYDROCARBON RECEPTOR"/>
    <property type="match status" value="1"/>
</dbReference>
<dbReference type="OrthoDB" id="6099906at2759"/>
<dbReference type="GO" id="GO:0046983">
    <property type="term" value="F:protein dimerization activity"/>
    <property type="evidence" value="ECO:0007669"/>
    <property type="project" value="InterPro"/>
</dbReference>
<dbReference type="Pfam" id="PF00989">
    <property type="entry name" value="PAS"/>
    <property type="match status" value="1"/>
</dbReference>
<name>A0A8C5U0Z4_9PASS</name>
<keyword evidence="7" id="KW-0732">Signal</keyword>
<keyword evidence="5" id="KW-0539">Nucleus</keyword>